<sequence length="289" mass="33630">MDSRPKVFLSHSKKDKKIIEKIANDLRKYKIDCWFDDWEINPGESLRKKIFEDGIPSCDLFFVYLTDNSIDSSWVKRELDASFIEQSRNKGFNIVTFVDKEETRKNVPLDIASLHLAIINDEEYVDGLLKLVSSAYQYKVNSVIHKKDLAYENQILELKNEINNFKFHLQNLNNSNETFDKVQTILDVETANIEGNFESINKLLKILYPSLTSGLTSIGITNILIQKLDLFGFIEDYPERREAVDELITPLVLHSIIDVERQTEQLSTMYYLSEFGVKYVKHMNDNGLW</sequence>
<accession>A0ABP3L3L5</accession>
<dbReference type="Pfam" id="PF13676">
    <property type="entry name" value="TIR_2"/>
    <property type="match status" value="1"/>
</dbReference>
<feature type="domain" description="TIR" evidence="1">
    <location>
        <begin position="3"/>
        <end position="136"/>
    </location>
</feature>
<comment type="caution">
    <text evidence="2">The sequence shown here is derived from an EMBL/GenBank/DDBJ whole genome shotgun (WGS) entry which is preliminary data.</text>
</comment>
<organism evidence="2 3">
    <name type="scientific">Salinibacillus aidingensis</name>
    <dbReference type="NCBI Taxonomy" id="237684"/>
    <lineage>
        <taxon>Bacteria</taxon>
        <taxon>Bacillati</taxon>
        <taxon>Bacillota</taxon>
        <taxon>Bacilli</taxon>
        <taxon>Bacillales</taxon>
        <taxon>Bacillaceae</taxon>
        <taxon>Salinibacillus</taxon>
    </lineage>
</organism>
<proteinExistence type="predicted"/>
<evidence type="ECO:0000259" key="1">
    <source>
        <dbReference type="PROSITE" id="PS50104"/>
    </source>
</evidence>
<keyword evidence="3" id="KW-1185">Reference proteome</keyword>
<reference evidence="3" key="1">
    <citation type="journal article" date="2019" name="Int. J. Syst. Evol. Microbiol.">
        <title>The Global Catalogue of Microorganisms (GCM) 10K type strain sequencing project: providing services to taxonomists for standard genome sequencing and annotation.</title>
        <authorList>
            <consortium name="The Broad Institute Genomics Platform"/>
            <consortium name="The Broad Institute Genome Sequencing Center for Infectious Disease"/>
            <person name="Wu L."/>
            <person name="Ma J."/>
        </authorList>
    </citation>
    <scope>NUCLEOTIDE SEQUENCE [LARGE SCALE GENOMIC DNA]</scope>
    <source>
        <strain evidence="3">JCM 12389</strain>
    </source>
</reference>
<dbReference type="SUPFAM" id="SSF52200">
    <property type="entry name" value="Toll/Interleukin receptor TIR domain"/>
    <property type="match status" value="1"/>
</dbReference>
<dbReference type="EMBL" id="BAAADO010000003">
    <property type="protein sequence ID" value="GAA0491205.1"/>
    <property type="molecule type" value="Genomic_DNA"/>
</dbReference>
<evidence type="ECO:0000313" key="3">
    <source>
        <dbReference type="Proteomes" id="UP001500880"/>
    </source>
</evidence>
<evidence type="ECO:0000313" key="2">
    <source>
        <dbReference type="EMBL" id="GAA0491205.1"/>
    </source>
</evidence>
<name>A0ABP3L3L5_9BACI</name>
<dbReference type="InterPro" id="IPR000157">
    <property type="entry name" value="TIR_dom"/>
</dbReference>
<gene>
    <name evidence="2" type="ORF">GCM10008986_16600</name>
</gene>
<dbReference type="PROSITE" id="PS50104">
    <property type="entry name" value="TIR"/>
    <property type="match status" value="1"/>
</dbReference>
<dbReference type="Gene3D" id="3.40.50.10140">
    <property type="entry name" value="Toll/interleukin-1 receptor homology (TIR) domain"/>
    <property type="match status" value="1"/>
</dbReference>
<dbReference type="InterPro" id="IPR035897">
    <property type="entry name" value="Toll_tir_struct_dom_sf"/>
</dbReference>
<dbReference type="RefSeq" id="WP_343839700.1">
    <property type="nucleotide sequence ID" value="NZ_BAAADO010000003.1"/>
</dbReference>
<dbReference type="Proteomes" id="UP001500880">
    <property type="component" value="Unassembled WGS sequence"/>
</dbReference>
<protein>
    <recommendedName>
        <fullName evidence="1">TIR domain-containing protein</fullName>
    </recommendedName>
</protein>